<keyword evidence="11" id="KW-1185">Reference proteome</keyword>
<keyword evidence="4" id="KW-0813">Transport</keyword>
<dbReference type="STRING" id="283909.R7T6A1"/>
<dbReference type="InterPro" id="IPR014025">
    <property type="entry name" value="Glutaredoxin_subgr"/>
</dbReference>
<dbReference type="SUPFAM" id="SSF52833">
    <property type="entry name" value="Thioredoxin-like"/>
    <property type="match status" value="1"/>
</dbReference>
<reference evidence="10" key="3">
    <citation type="submission" date="2015-06" db="UniProtKB">
        <authorList>
            <consortium name="EnsemblMetazoa"/>
        </authorList>
    </citation>
    <scope>IDENTIFICATION</scope>
</reference>
<organism evidence="9">
    <name type="scientific">Capitella teleta</name>
    <name type="common">Polychaete worm</name>
    <dbReference type="NCBI Taxonomy" id="283909"/>
    <lineage>
        <taxon>Eukaryota</taxon>
        <taxon>Metazoa</taxon>
        <taxon>Spiralia</taxon>
        <taxon>Lophotrochozoa</taxon>
        <taxon>Annelida</taxon>
        <taxon>Polychaeta</taxon>
        <taxon>Sedentaria</taxon>
        <taxon>Scolecida</taxon>
        <taxon>Capitellidae</taxon>
        <taxon>Capitella</taxon>
    </lineage>
</organism>
<dbReference type="OrthoDB" id="418495at2759"/>
<dbReference type="FunCoup" id="R7T6A1">
    <property type="interactions" value="703"/>
</dbReference>
<dbReference type="PANTHER" id="PTHR46185:SF1">
    <property type="entry name" value="GLUTAREDOXIN-1"/>
    <property type="match status" value="1"/>
</dbReference>
<evidence type="ECO:0000256" key="1">
    <source>
        <dbReference type="ARBA" id="ARBA00002549"/>
    </source>
</evidence>
<proteinExistence type="inferred from homology"/>
<evidence type="ECO:0000256" key="2">
    <source>
        <dbReference type="ARBA" id="ARBA00007787"/>
    </source>
</evidence>
<feature type="domain" description="Glutaredoxin" evidence="8">
    <location>
        <begin position="19"/>
        <end position="86"/>
    </location>
</feature>
<dbReference type="InterPro" id="IPR011767">
    <property type="entry name" value="GLR_AS"/>
</dbReference>
<sequence length="100" mass="11549">MVNQEVKTLVDGKIAGKKVMIFSKTHCPYCVKAKDVMKKHFGKDLKEEDYEVLEIENLPECQEIQDYLKTLTGARSVPRVFINGRCREERTAFQTARLNV</sequence>
<dbReference type="PROSITE" id="PS00195">
    <property type="entry name" value="GLUTAREDOXIN_1"/>
    <property type="match status" value="1"/>
</dbReference>
<reference evidence="11" key="1">
    <citation type="submission" date="2012-12" db="EMBL/GenBank/DDBJ databases">
        <authorList>
            <person name="Hellsten U."/>
            <person name="Grimwood J."/>
            <person name="Chapman J.A."/>
            <person name="Shapiro H."/>
            <person name="Aerts A."/>
            <person name="Otillar R.P."/>
            <person name="Terry A.Y."/>
            <person name="Boore J.L."/>
            <person name="Simakov O."/>
            <person name="Marletaz F."/>
            <person name="Cho S.-J."/>
            <person name="Edsinger-Gonzales E."/>
            <person name="Havlak P."/>
            <person name="Kuo D.-H."/>
            <person name="Larsson T."/>
            <person name="Lv J."/>
            <person name="Arendt D."/>
            <person name="Savage R."/>
            <person name="Osoegawa K."/>
            <person name="de Jong P."/>
            <person name="Lindberg D.R."/>
            <person name="Seaver E.C."/>
            <person name="Weisblat D.A."/>
            <person name="Putnam N.H."/>
            <person name="Grigoriev I.V."/>
            <person name="Rokhsar D.S."/>
        </authorList>
    </citation>
    <scope>NUCLEOTIDE SEQUENCE</scope>
    <source>
        <strain evidence="11">I ESC-2004</strain>
    </source>
</reference>
<evidence type="ECO:0000313" key="11">
    <source>
        <dbReference type="Proteomes" id="UP000014760"/>
    </source>
</evidence>
<dbReference type="InterPro" id="IPR002109">
    <property type="entry name" value="Glutaredoxin"/>
</dbReference>
<keyword evidence="6" id="KW-1015">Disulfide bond</keyword>
<gene>
    <name evidence="9" type="ORF">CAPTEDRAFT_162446</name>
</gene>
<accession>R7T6A1</accession>
<evidence type="ECO:0000259" key="8">
    <source>
        <dbReference type="Pfam" id="PF00462"/>
    </source>
</evidence>
<dbReference type="CDD" id="cd03419">
    <property type="entry name" value="GRX_GRXh_1_2_like"/>
    <property type="match status" value="1"/>
</dbReference>
<dbReference type="GO" id="GO:0015038">
    <property type="term" value="F:glutathione disulfide oxidoreductase activity"/>
    <property type="evidence" value="ECO:0007669"/>
    <property type="project" value="TreeGrafter"/>
</dbReference>
<keyword evidence="7" id="KW-0676">Redox-active center</keyword>
<evidence type="ECO:0000256" key="5">
    <source>
        <dbReference type="ARBA" id="ARBA00022982"/>
    </source>
</evidence>
<dbReference type="PRINTS" id="PR00160">
    <property type="entry name" value="GLUTAREDOXIN"/>
</dbReference>
<dbReference type="GO" id="GO:0005739">
    <property type="term" value="C:mitochondrion"/>
    <property type="evidence" value="ECO:0007669"/>
    <property type="project" value="TreeGrafter"/>
</dbReference>
<dbReference type="OMA" id="PRIYIEE"/>
<dbReference type="EMBL" id="AMQN01015099">
    <property type="status" value="NOT_ANNOTATED_CDS"/>
    <property type="molecule type" value="Genomic_DNA"/>
</dbReference>
<protein>
    <recommendedName>
        <fullName evidence="3">Glutaredoxin-1</fullName>
    </recommendedName>
</protein>
<dbReference type="Gene3D" id="3.40.30.10">
    <property type="entry name" value="Glutaredoxin"/>
    <property type="match status" value="1"/>
</dbReference>
<dbReference type="Pfam" id="PF00462">
    <property type="entry name" value="Glutaredoxin"/>
    <property type="match status" value="1"/>
</dbReference>
<evidence type="ECO:0000256" key="3">
    <source>
        <dbReference type="ARBA" id="ARBA00013662"/>
    </source>
</evidence>
<evidence type="ECO:0000256" key="4">
    <source>
        <dbReference type="ARBA" id="ARBA00022448"/>
    </source>
</evidence>
<comment type="function">
    <text evidence="1">Has a glutathione-disulfide oxidoreductase activity in the presence of NADPH and glutathione reductase. Reduces low molecular weight disulfides and proteins.</text>
</comment>
<dbReference type="PROSITE" id="PS51354">
    <property type="entry name" value="GLUTAREDOXIN_2"/>
    <property type="match status" value="1"/>
</dbReference>
<evidence type="ECO:0000256" key="6">
    <source>
        <dbReference type="ARBA" id="ARBA00023157"/>
    </source>
</evidence>
<evidence type="ECO:0000313" key="9">
    <source>
        <dbReference type="EMBL" id="ELT88955.1"/>
    </source>
</evidence>
<evidence type="ECO:0000256" key="7">
    <source>
        <dbReference type="ARBA" id="ARBA00023284"/>
    </source>
</evidence>
<dbReference type="InterPro" id="IPR036249">
    <property type="entry name" value="Thioredoxin-like_sf"/>
</dbReference>
<comment type="similarity">
    <text evidence="2">Belongs to the glutaredoxin family.</text>
</comment>
<dbReference type="EMBL" id="KB311595">
    <property type="protein sequence ID" value="ELT88955.1"/>
    <property type="molecule type" value="Genomic_DNA"/>
</dbReference>
<name>R7T6A1_CAPTE</name>
<reference evidence="9 11" key="2">
    <citation type="journal article" date="2013" name="Nature">
        <title>Insights into bilaterian evolution from three spiralian genomes.</title>
        <authorList>
            <person name="Simakov O."/>
            <person name="Marletaz F."/>
            <person name="Cho S.J."/>
            <person name="Edsinger-Gonzales E."/>
            <person name="Havlak P."/>
            <person name="Hellsten U."/>
            <person name="Kuo D.H."/>
            <person name="Larsson T."/>
            <person name="Lv J."/>
            <person name="Arendt D."/>
            <person name="Savage R."/>
            <person name="Osoegawa K."/>
            <person name="de Jong P."/>
            <person name="Grimwood J."/>
            <person name="Chapman J.A."/>
            <person name="Shapiro H."/>
            <person name="Aerts A."/>
            <person name="Otillar R.P."/>
            <person name="Terry A.Y."/>
            <person name="Boore J.L."/>
            <person name="Grigoriev I.V."/>
            <person name="Lindberg D.R."/>
            <person name="Seaver E.C."/>
            <person name="Weisblat D.A."/>
            <person name="Putnam N.H."/>
            <person name="Rokhsar D.S."/>
        </authorList>
    </citation>
    <scope>NUCLEOTIDE SEQUENCE</scope>
    <source>
        <strain evidence="9 11">I ESC-2004</strain>
    </source>
</reference>
<evidence type="ECO:0000313" key="10">
    <source>
        <dbReference type="EnsemblMetazoa" id="CapteP162446"/>
    </source>
</evidence>
<keyword evidence="5" id="KW-0249">Electron transport</keyword>
<dbReference type="EMBL" id="AMQN01015100">
    <property type="status" value="NOT_ANNOTATED_CDS"/>
    <property type="molecule type" value="Genomic_DNA"/>
</dbReference>
<dbReference type="EnsemblMetazoa" id="CapteT162446">
    <property type="protein sequence ID" value="CapteP162446"/>
    <property type="gene ID" value="CapteG162446"/>
</dbReference>
<dbReference type="InterPro" id="IPR047185">
    <property type="entry name" value="GLRX1"/>
</dbReference>
<dbReference type="Proteomes" id="UP000014760">
    <property type="component" value="Unassembled WGS sequence"/>
</dbReference>
<dbReference type="PANTHER" id="PTHR46185">
    <property type="entry name" value="GLUTAREDOXIN-1"/>
    <property type="match status" value="1"/>
</dbReference>
<dbReference type="HOGENOM" id="CLU_026126_7_2_1"/>
<dbReference type="AlphaFoldDB" id="R7T6A1"/>